<name>A0ABV3XAW1_9ACTN</name>
<reference evidence="6 7" key="1">
    <citation type="submission" date="2024-06" db="EMBL/GenBank/DDBJ databases">
        <title>Draft genome sequence of Geodermatophilus badlandi, a novel member of the Geodermatophilaceae isolated from badland sedimentary rocks in the Red desert, Wyoming, USA.</title>
        <authorList>
            <person name="Ben Tekaya S."/>
            <person name="Nouioui I."/>
            <person name="Flores G.M."/>
            <person name="Shaal M.N."/>
            <person name="Bredoire F."/>
            <person name="Basile F."/>
            <person name="Van Diepen L."/>
            <person name="Ward N.L."/>
        </authorList>
    </citation>
    <scope>NUCLEOTIDE SEQUENCE [LARGE SCALE GENOMIC DNA]</scope>
    <source>
        <strain evidence="6 7">WL48A</strain>
    </source>
</reference>
<dbReference type="SUPFAM" id="SSF52172">
    <property type="entry name" value="CheY-like"/>
    <property type="match status" value="1"/>
</dbReference>
<accession>A0ABV3XAW1</accession>
<dbReference type="Gene3D" id="1.10.10.10">
    <property type="entry name" value="Winged helix-like DNA-binding domain superfamily/Winged helix DNA-binding domain"/>
    <property type="match status" value="1"/>
</dbReference>
<keyword evidence="7" id="KW-1185">Reference proteome</keyword>
<evidence type="ECO:0000256" key="3">
    <source>
        <dbReference type="ARBA" id="ARBA00023015"/>
    </source>
</evidence>
<organism evidence="6 7">
    <name type="scientific">Geodermatophilus maliterrae</name>
    <dbReference type="NCBI Taxonomy" id="3162531"/>
    <lineage>
        <taxon>Bacteria</taxon>
        <taxon>Bacillati</taxon>
        <taxon>Actinomycetota</taxon>
        <taxon>Actinomycetes</taxon>
        <taxon>Geodermatophilales</taxon>
        <taxon>Geodermatophilaceae</taxon>
        <taxon>Geodermatophilus</taxon>
    </lineage>
</organism>
<keyword evidence="3" id="KW-0805">Transcription regulation</keyword>
<comment type="caution">
    <text evidence="6">The sequence shown here is derived from an EMBL/GenBank/DDBJ whole genome shotgun (WGS) entry which is preliminary data.</text>
</comment>
<dbReference type="Gene3D" id="3.30.450.40">
    <property type="match status" value="1"/>
</dbReference>
<dbReference type="Pfam" id="PF03861">
    <property type="entry name" value="ANTAR"/>
    <property type="match status" value="1"/>
</dbReference>
<proteinExistence type="predicted"/>
<feature type="domain" description="ANTAR" evidence="5">
    <location>
        <begin position="166"/>
        <end position="227"/>
    </location>
</feature>
<dbReference type="PIRSF" id="PIRSF036625">
    <property type="entry name" value="GAF_ANTAR"/>
    <property type="match status" value="1"/>
</dbReference>
<dbReference type="InterPro" id="IPR011006">
    <property type="entry name" value="CheY-like_superfamily"/>
</dbReference>
<dbReference type="InterPro" id="IPR005561">
    <property type="entry name" value="ANTAR"/>
</dbReference>
<sequence>MNPSAGDARQHLGDAMSRVARQLQEEHGDVEATLQGITASAVATVPNAEECSISYVVGRRKVEPRASTSDLPRQVDELQNRLGQGPCLDAVWEQLVVRVDDVGAEDRWPAFTREASALGIGSMMCFQLFVSGDQLGAMNLYSHTPGAFDDEGLQIGQMFASHAAVALAGAEHEQNLRRAIDSRDLIGQAKGILIERYGLTADQAFGVLARISQETNRRLVDIALELNDTGAVPSGERGPD</sequence>
<dbReference type="InterPro" id="IPR029016">
    <property type="entry name" value="GAF-like_dom_sf"/>
</dbReference>
<evidence type="ECO:0000313" key="6">
    <source>
        <dbReference type="EMBL" id="MEX5717694.1"/>
    </source>
</evidence>
<evidence type="ECO:0000256" key="4">
    <source>
        <dbReference type="ARBA" id="ARBA00023163"/>
    </source>
</evidence>
<keyword evidence="4" id="KW-0804">Transcription</keyword>
<dbReference type="SMART" id="SM01012">
    <property type="entry name" value="ANTAR"/>
    <property type="match status" value="1"/>
</dbReference>
<gene>
    <name evidence="6" type="ORF">ABQ292_04845</name>
</gene>
<dbReference type="Pfam" id="PF13185">
    <property type="entry name" value="GAF_2"/>
    <property type="match status" value="1"/>
</dbReference>
<evidence type="ECO:0000256" key="2">
    <source>
        <dbReference type="ARBA" id="ARBA00022777"/>
    </source>
</evidence>
<dbReference type="InterPro" id="IPR012074">
    <property type="entry name" value="GAF_ANTAR"/>
</dbReference>
<evidence type="ECO:0000256" key="1">
    <source>
        <dbReference type="ARBA" id="ARBA00022679"/>
    </source>
</evidence>
<dbReference type="RefSeq" id="WP_369203795.1">
    <property type="nucleotide sequence ID" value="NZ_JBFNXQ010000009.1"/>
</dbReference>
<dbReference type="InterPro" id="IPR003018">
    <property type="entry name" value="GAF"/>
</dbReference>
<dbReference type="SUPFAM" id="SSF55781">
    <property type="entry name" value="GAF domain-like"/>
    <property type="match status" value="1"/>
</dbReference>
<keyword evidence="2" id="KW-0418">Kinase</keyword>
<dbReference type="Proteomes" id="UP001560045">
    <property type="component" value="Unassembled WGS sequence"/>
</dbReference>
<keyword evidence="1" id="KW-0808">Transferase</keyword>
<dbReference type="PROSITE" id="PS50921">
    <property type="entry name" value="ANTAR"/>
    <property type="match status" value="1"/>
</dbReference>
<dbReference type="EMBL" id="JBFNXQ010000009">
    <property type="protein sequence ID" value="MEX5717694.1"/>
    <property type="molecule type" value="Genomic_DNA"/>
</dbReference>
<dbReference type="InterPro" id="IPR036388">
    <property type="entry name" value="WH-like_DNA-bd_sf"/>
</dbReference>
<evidence type="ECO:0000259" key="5">
    <source>
        <dbReference type="PROSITE" id="PS50921"/>
    </source>
</evidence>
<evidence type="ECO:0000313" key="7">
    <source>
        <dbReference type="Proteomes" id="UP001560045"/>
    </source>
</evidence>
<dbReference type="SMART" id="SM00065">
    <property type="entry name" value="GAF"/>
    <property type="match status" value="1"/>
</dbReference>
<protein>
    <submittedName>
        <fullName evidence="6">GAF and ANTAR domain-containing protein</fullName>
    </submittedName>
</protein>